<keyword evidence="2" id="KW-1185">Reference proteome</keyword>
<comment type="caution">
    <text evidence="1">The sequence shown here is derived from an EMBL/GenBank/DDBJ whole genome shotgun (WGS) entry which is preliminary data.</text>
</comment>
<dbReference type="Proteomes" id="UP000708576">
    <property type="component" value="Unassembled WGS sequence"/>
</dbReference>
<protein>
    <recommendedName>
        <fullName evidence="3">Lipoprotein</fullName>
    </recommendedName>
</protein>
<dbReference type="EMBL" id="JAGUCO010000008">
    <property type="protein sequence ID" value="MBS2099100.1"/>
    <property type="molecule type" value="Genomic_DNA"/>
</dbReference>
<reference evidence="1 2" key="1">
    <citation type="journal article" date="2015" name="Int. J. Syst. Evol. Microbiol.">
        <title>Carboxylicivirga linearis sp. nov., isolated from a sea cucumber culture pond.</title>
        <authorList>
            <person name="Wang F.Q."/>
            <person name="Zhou Y.X."/>
            <person name="Lin X.Z."/>
            <person name="Chen G.J."/>
            <person name="Du Z.J."/>
        </authorList>
    </citation>
    <scope>NUCLEOTIDE SEQUENCE [LARGE SCALE GENOMIC DNA]</scope>
    <source>
        <strain evidence="1 2">FB218</strain>
    </source>
</reference>
<organism evidence="1 2">
    <name type="scientific">Carboxylicivirga linearis</name>
    <dbReference type="NCBI Taxonomy" id="1628157"/>
    <lineage>
        <taxon>Bacteria</taxon>
        <taxon>Pseudomonadati</taxon>
        <taxon>Bacteroidota</taxon>
        <taxon>Bacteroidia</taxon>
        <taxon>Marinilabiliales</taxon>
        <taxon>Marinilabiliaceae</taxon>
        <taxon>Carboxylicivirga</taxon>
    </lineage>
</organism>
<gene>
    <name evidence="1" type="ORF">KEM10_12480</name>
</gene>
<accession>A0ABS5JW25</accession>
<dbReference type="RefSeq" id="WP_212216343.1">
    <property type="nucleotide sequence ID" value="NZ_JAGUCO010000008.1"/>
</dbReference>
<name>A0ABS5JW25_9BACT</name>
<evidence type="ECO:0008006" key="3">
    <source>
        <dbReference type="Google" id="ProtNLM"/>
    </source>
</evidence>
<evidence type="ECO:0000313" key="1">
    <source>
        <dbReference type="EMBL" id="MBS2099100.1"/>
    </source>
</evidence>
<sequence length="273" mass="30247">MRKILSVFAVLAIVVFTACEKEQIEEPGNIPGMGDNESALSVDAFDLPEGIELVGSMTGVVETTAIAVDKNDLSLKTTFTNEAVQSSDNFGSGGQFVKLKCHLRNTTNQRRTVFFPRGLICKVNLEDYQSGVLLQWAWVSVAPNASREFVLHLYCINKGKHGSDATSKYSILGITNSNVMWKLINRIGWKMVNWEHYYNGTSTAAVLKQNSLTYEEVTEGLQDAVWSMTNGDGLSESQIEFIESIPSLNQEDLPADLINGTIDPLKYYPEYGE</sequence>
<evidence type="ECO:0000313" key="2">
    <source>
        <dbReference type="Proteomes" id="UP000708576"/>
    </source>
</evidence>
<dbReference type="PROSITE" id="PS51257">
    <property type="entry name" value="PROKAR_LIPOPROTEIN"/>
    <property type="match status" value="1"/>
</dbReference>
<proteinExistence type="predicted"/>